<dbReference type="CDD" id="cd00104">
    <property type="entry name" value="KAZAL_FS"/>
    <property type="match status" value="2"/>
</dbReference>
<keyword evidence="2" id="KW-0677">Repeat</keyword>
<dbReference type="PANTHER" id="PTHR13866:SF29">
    <property type="entry name" value="FOLLISTATIN"/>
    <property type="match status" value="1"/>
</dbReference>
<reference evidence="8" key="1">
    <citation type="submission" date="2025-08" db="UniProtKB">
        <authorList>
            <consortium name="RefSeq"/>
        </authorList>
    </citation>
    <scope>IDENTIFICATION</scope>
    <source>
        <tissue evidence="8">Whole larvae</tissue>
    </source>
</reference>
<evidence type="ECO:0000256" key="2">
    <source>
        <dbReference type="ARBA" id="ARBA00022737"/>
    </source>
</evidence>
<dbReference type="InterPro" id="IPR036773">
    <property type="entry name" value="TB_dom_sf"/>
</dbReference>
<evidence type="ECO:0000259" key="6">
    <source>
        <dbReference type="PROSITE" id="PS51465"/>
    </source>
</evidence>
<evidence type="ECO:0000256" key="4">
    <source>
        <dbReference type="ARBA" id="ARBA00023180"/>
    </source>
</evidence>
<keyword evidence="3" id="KW-1015">Disulfide bond</keyword>
<evidence type="ECO:0000256" key="1">
    <source>
        <dbReference type="ARBA" id="ARBA00022729"/>
    </source>
</evidence>
<dbReference type="Pfam" id="PF21333">
    <property type="entry name" value="FST_N"/>
    <property type="match status" value="1"/>
</dbReference>
<dbReference type="InterPro" id="IPR017878">
    <property type="entry name" value="TB_dom"/>
</dbReference>
<proteinExistence type="predicted"/>
<dbReference type="Pfam" id="PF07648">
    <property type="entry name" value="Kazal_2"/>
    <property type="match status" value="3"/>
</dbReference>
<dbReference type="SMART" id="SM00280">
    <property type="entry name" value="KAZAL"/>
    <property type="match status" value="3"/>
</dbReference>
<dbReference type="GO" id="GO:0005615">
    <property type="term" value="C:extracellular space"/>
    <property type="evidence" value="ECO:0007669"/>
    <property type="project" value="TreeGrafter"/>
</dbReference>
<dbReference type="InterPro" id="IPR003645">
    <property type="entry name" value="Fol_N"/>
</dbReference>
<dbReference type="SMART" id="SM00274">
    <property type="entry name" value="FOLN"/>
    <property type="match status" value="3"/>
</dbReference>
<dbReference type="GO" id="GO:0050840">
    <property type="term" value="F:extracellular matrix binding"/>
    <property type="evidence" value="ECO:0007669"/>
    <property type="project" value="TreeGrafter"/>
</dbReference>
<evidence type="ECO:0000256" key="3">
    <source>
        <dbReference type="ARBA" id="ARBA00023157"/>
    </source>
</evidence>
<dbReference type="SUPFAM" id="SSF100895">
    <property type="entry name" value="Kazal-type serine protease inhibitors"/>
    <property type="match status" value="3"/>
</dbReference>
<dbReference type="GeneID" id="113521852"/>
<keyword evidence="4" id="KW-0325">Glycoprotein</keyword>
<dbReference type="Gene3D" id="3.90.290.10">
    <property type="entry name" value="TGF-beta binding (TB) domain"/>
    <property type="match status" value="1"/>
</dbReference>
<dbReference type="RefSeq" id="XP_026763309.2">
    <property type="nucleotide sequence ID" value="XM_026907508.3"/>
</dbReference>
<evidence type="ECO:0000313" key="7">
    <source>
        <dbReference type="Proteomes" id="UP001652740"/>
    </source>
</evidence>
<keyword evidence="1" id="KW-0732">Signal</keyword>
<dbReference type="GO" id="GO:0005518">
    <property type="term" value="F:collagen binding"/>
    <property type="evidence" value="ECO:0007669"/>
    <property type="project" value="TreeGrafter"/>
</dbReference>
<organism evidence="7 8">
    <name type="scientific">Galleria mellonella</name>
    <name type="common">Greater wax moth</name>
    <dbReference type="NCBI Taxonomy" id="7137"/>
    <lineage>
        <taxon>Eukaryota</taxon>
        <taxon>Metazoa</taxon>
        <taxon>Ecdysozoa</taxon>
        <taxon>Arthropoda</taxon>
        <taxon>Hexapoda</taxon>
        <taxon>Insecta</taxon>
        <taxon>Pterygota</taxon>
        <taxon>Neoptera</taxon>
        <taxon>Endopterygota</taxon>
        <taxon>Lepidoptera</taxon>
        <taxon>Glossata</taxon>
        <taxon>Ditrysia</taxon>
        <taxon>Pyraloidea</taxon>
        <taxon>Pyralidae</taxon>
        <taxon>Galleriinae</taxon>
        <taxon>Galleria</taxon>
    </lineage>
</organism>
<evidence type="ECO:0000313" key="8">
    <source>
        <dbReference type="RefSeq" id="XP_026763309.2"/>
    </source>
</evidence>
<accession>A0A6J1X243</accession>
<feature type="domain" description="Kazal-like" evidence="6">
    <location>
        <begin position="246"/>
        <end position="308"/>
    </location>
</feature>
<dbReference type="KEGG" id="gmw:113521852"/>
<feature type="domain" description="Kazal-like" evidence="6">
    <location>
        <begin position="406"/>
        <end position="454"/>
    </location>
</feature>
<keyword evidence="7" id="KW-1185">Reference proteome</keyword>
<evidence type="ECO:0000259" key="5">
    <source>
        <dbReference type="PROSITE" id="PS51364"/>
    </source>
</evidence>
<dbReference type="PANTHER" id="PTHR13866">
    <property type="entry name" value="SPARC OSTEONECTIN"/>
    <property type="match status" value="1"/>
</dbReference>
<dbReference type="GO" id="GO:0005509">
    <property type="term" value="F:calcium ion binding"/>
    <property type="evidence" value="ECO:0007669"/>
    <property type="project" value="TreeGrafter"/>
</dbReference>
<protein>
    <submittedName>
        <fullName evidence="8">LOW QUALITY PROTEIN: follistatin-A-like</fullName>
    </submittedName>
</protein>
<feature type="domain" description="TB" evidence="5">
    <location>
        <begin position="175"/>
        <end position="236"/>
    </location>
</feature>
<dbReference type="PROSITE" id="PS51465">
    <property type="entry name" value="KAZAL_2"/>
    <property type="match status" value="3"/>
</dbReference>
<dbReference type="FunCoup" id="A0A6J1X243">
    <property type="interactions" value="5"/>
</dbReference>
<dbReference type="PROSITE" id="PS51364">
    <property type="entry name" value="TB"/>
    <property type="match status" value="1"/>
</dbReference>
<dbReference type="InterPro" id="IPR002350">
    <property type="entry name" value="Kazal_dom"/>
</dbReference>
<dbReference type="Gene3D" id="3.30.60.30">
    <property type="match status" value="3"/>
</dbReference>
<feature type="domain" description="Kazal-like" evidence="6">
    <location>
        <begin position="333"/>
        <end position="380"/>
    </location>
</feature>
<gene>
    <name evidence="8" type="primary">LOC113521852</name>
</gene>
<dbReference type="InterPro" id="IPR036058">
    <property type="entry name" value="Kazal_dom_sf"/>
</dbReference>
<dbReference type="InParanoid" id="A0A6J1X243"/>
<name>A0A6J1X243_GALME</name>
<dbReference type="Proteomes" id="UP001652740">
    <property type="component" value="Unplaced"/>
</dbReference>
<sequence>MWQSLKKVASINSRAVRTLHSSGTPYTYTTLSYDDPVDVSGVEVVHGVWPVRTRKAGAWRGRRHAARCASPAALHLHRAAVGCLTALGSGTQSASNLRRCTACITFAALTCCKRCGGWVCAHVPDVRSARRRHSAARAGVERRAPHAPACDASGSMRLPLLPLIVLVLARPSTAGICWSGMERGGRCSSVVALRVGRAECCAGAARSPAAWSPRDLDSGEIFFFKALSGGVPCTACAESCAGVSCGSGRRCVVRGGRARCVCAAACRRVGPVCGTDGKTYPSLCRLRRRACRRPAKHLALDYPGPCQEGSCDLVRCGGDKRCVLDAELGAHCVRCGGCNVAGAPVCAVDGKTYAGACALRKAACERGRALPLAYRGSCIANATCANIRCGAGQRCVAGGASGARCVSCGSCGGGARRPLCGSDARTYPSWCRLQRAACHAGRVVDPLHPGPCKGKNTTDYSVTRERKEAEVDTTRVL</sequence>
<dbReference type="AlphaFoldDB" id="A0A6J1X243"/>